<evidence type="ECO:0000313" key="2">
    <source>
        <dbReference type="Proteomes" id="UP000824410"/>
    </source>
</evidence>
<sequence>MSSHVFLICSPLQLRIAATIRDKLTEGNFHAIYLNTNKNIMVGVKKELEFKFDSHLVAKMDYDIVNLIAINNYLKKSVNNPTTVYLANAGELPLHYIVSLLGKNITIKTFDDGILNLNSLGDIQKIDGRMKERSKLRYKLSRLFFKKIYNTQKIVDSTILHYTILHENKKVNVKSNVVKLEIFNKEHDSVESTKKIKKNKTVNIFVGSRFKDILQAKTPENLNSLIAKIDNVSNKYDDVMYLRHPRELSENSFNMIEHHIETISEDYIYKLAEENNSLNIIGFGSTCQLNVMNIPNVSVVLLQTKLIRNDILDSFGLFKSPNVIIFNID</sequence>
<dbReference type="Pfam" id="PF07922">
    <property type="entry name" value="Glyco_transf_52"/>
    <property type="match status" value="1"/>
</dbReference>
<accession>A0AAP2JV09</accession>
<comment type="caution">
    <text evidence="1">The sequence shown here is derived from an EMBL/GenBank/DDBJ whole genome shotgun (WGS) entry which is preliminary data.</text>
</comment>
<gene>
    <name evidence="1" type="ORF">EX242_00005</name>
</gene>
<dbReference type="AlphaFoldDB" id="A0AAP2JV09"/>
<reference evidence="1" key="1">
    <citation type="submission" date="2019-02" db="EMBL/GenBank/DDBJ databases">
        <title>Genomic characterization of isolates from hospital effluents in KZN, South Africa.</title>
        <authorList>
            <person name="Ntshobeni N."/>
            <person name="Allam M."/>
            <person name="Ismail A."/>
            <person name="Amoako D."/>
            <person name="Essack S."/>
            <person name="Chenia H."/>
        </authorList>
    </citation>
    <scope>NUCLEOTIDE SEQUENCE</scope>
    <source>
        <strain evidence="1">AFE97_S1</strain>
    </source>
</reference>
<dbReference type="InterPro" id="IPR012477">
    <property type="entry name" value="Glyco_transf_52"/>
</dbReference>
<proteinExistence type="predicted"/>
<dbReference type="RefSeq" id="WP_131680621.1">
    <property type="nucleotide sequence ID" value="NZ_SHCY01000018.1"/>
</dbReference>
<dbReference type="EMBL" id="SHDO01000001">
    <property type="protein sequence ID" value="MBX6978669.1"/>
    <property type="molecule type" value="Genomic_DNA"/>
</dbReference>
<dbReference type="Proteomes" id="UP000824410">
    <property type="component" value="Unassembled WGS sequence"/>
</dbReference>
<protein>
    <submittedName>
        <fullName evidence="1">Uncharacterized protein</fullName>
    </submittedName>
</protein>
<name>A0AAP2JV09_PRORE</name>
<evidence type="ECO:0000313" key="1">
    <source>
        <dbReference type="EMBL" id="MBX6978669.1"/>
    </source>
</evidence>
<organism evidence="1 2">
    <name type="scientific">Providencia rettgeri</name>
    <dbReference type="NCBI Taxonomy" id="587"/>
    <lineage>
        <taxon>Bacteria</taxon>
        <taxon>Pseudomonadati</taxon>
        <taxon>Pseudomonadota</taxon>
        <taxon>Gammaproteobacteria</taxon>
        <taxon>Enterobacterales</taxon>
        <taxon>Morganellaceae</taxon>
        <taxon>Providencia</taxon>
    </lineage>
</organism>